<dbReference type="Gene3D" id="2.30.42.10">
    <property type="match status" value="1"/>
</dbReference>
<keyword evidence="13" id="KW-1185">Reference proteome</keyword>
<gene>
    <name evidence="12" type="primary">gspC</name>
    <name evidence="12" type="ORF">GNT65_12840</name>
</gene>
<proteinExistence type="inferred from homology"/>
<evidence type="ECO:0000259" key="11">
    <source>
        <dbReference type="Pfam" id="PF11356"/>
    </source>
</evidence>
<comment type="similarity">
    <text evidence="2">Belongs to the GSP C family.</text>
</comment>
<sequence length="305" mass="33221">MDLLDKVISKAAAVPQKPLSSAVFWLGLIIAIYLLAQITWKLVPVAETPQKWQATPVSSSQSSSQVNVSTLQALALFGKADPNSDKPKPVVEEKITDAPKTSLSIQLTGVVASTAEQNGLAVIESRGSQNTYSLGDKIQGTSASLKEVYADRIIISNTGRYETLMLDGLKYEAQGEANNLLQEARSSRDVRTIDKRNNSAVSKELEESRDALLEDPSKITDYLAISPVNAGGELQGYRLNPGKDRQLFEQAGFKANDLAKSMNGYDLTDMSQALEVMAQLPELTEISLMVEREGQLVEIMFSLPQ</sequence>
<keyword evidence="5" id="KW-0997">Cell inner membrane</keyword>
<dbReference type="AlphaFoldDB" id="A0A6L7HZV2"/>
<accession>A0A6L7HZV2</accession>
<name>A0A6L7HZV2_9GAMM</name>
<evidence type="ECO:0000256" key="8">
    <source>
        <dbReference type="ARBA" id="ARBA00022989"/>
    </source>
</evidence>
<evidence type="ECO:0000256" key="5">
    <source>
        <dbReference type="ARBA" id="ARBA00022519"/>
    </source>
</evidence>
<keyword evidence="9 10" id="KW-0472">Membrane</keyword>
<dbReference type="NCBIfam" id="TIGR01713">
    <property type="entry name" value="typeII_sec_gspC"/>
    <property type="match status" value="1"/>
</dbReference>
<dbReference type="EMBL" id="WRPA01000011">
    <property type="protein sequence ID" value="MXR69550.1"/>
    <property type="molecule type" value="Genomic_DNA"/>
</dbReference>
<dbReference type="Proteomes" id="UP000474778">
    <property type="component" value="Unassembled WGS sequence"/>
</dbReference>
<organism evidence="12 13">
    <name type="scientific">Shewanella insulae</name>
    <dbReference type="NCBI Taxonomy" id="2681496"/>
    <lineage>
        <taxon>Bacteria</taxon>
        <taxon>Pseudomonadati</taxon>
        <taxon>Pseudomonadota</taxon>
        <taxon>Gammaproteobacteria</taxon>
        <taxon>Alteromonadales</taxon>
        <taxon>Shewanellaceae</taxon>
        <taxon>Shewanella</taxon>
    </lineage>
</organism>
<dbReference type="InterPro" id="IPR001639">
    <property type="entry name" value="T2SS_protein-GspC"/>
</dbReference>
<keyword evidence="7" id="KW-0653">Protein transport</keyword>
<dbReference type="Pfam" id="PF11356">
    <property type="entry name" value="T2SSC"/>
    <property type="match status" value="1"/>
</dbReference>
<evidence type="ECO:0000256" key="4">
    <source>
        <dbReference type="ARBA" id="ARBA00022475"/>
    </source>
</evidence>
<keyword evidence="4" id="KW-1003">Cell membrane</keyword>
<dbReference type="InterPro" id="IPR036034">
    <property type="entry name" value="PDZ_sf"/>
</dbReference>
<evidence type="ECO:0000256" key="9">
    <source>
        <dbReference type="ARBA" id="ARBA00023136"/>
    </source>
</evidence>
<evidence type="ECO:0000313" key="13">
    <source>
        <dbReference type="Proteomes" id="UP000474778"/>
    </source>
</evidence>
<reference evidence="12 13" key="1">
    <citation type="submission" date="2019-12" db="EMBL/GenBank/DDBJ databases">
        <title>Shewanella insulae sp. nov., isolated from a tidal flat.</title>
        <authorList>
            <person name="Yoon J.-H."/>
        </authorList>
    </citation>
    <scope>NUCLEOTIDE SEQUENCE [LARGE SCALE GENOMIC DNA]</scope>
    <source>
        <strain evidence="12 13">JBTF-M18</strain>
    </source>
</reference>
<keyword evidence="6 10" id="KW-0812">Transmembrane</keyword>
<keyword evidence="3" id="KW-0813">Transport</keyword>
<evidence type="ECO:0000256" key="6">
    <source>
        <dbReference type="ARBA" id="ARBA00022692"/>
    </source>
</evidence>
<evidence type="ECO:0000256" key="7">
    <source>
        <dbReference type="ARBA" id="ARBA00022927"/>
    </source>
</evidence>
<evidence type="ECO:0000313" key="12">
    <source>
        <dbReference type="EMBL" id="MXR69550.1"/>
    </source>
</evidence>
<comment type="subcellular location">
    <subcellularLocation>
        <location evidence="1">Cell inner membrane</location>
    </subcellularLocation>
</comment>
<evidence type="ECO:0000256" key="10">
    <source>
        <dbReference type="SAM" id="Phobius"/>
    </source>
</evidence>
<dbReference type="Gene3D" id="2.30.30.830">
    <property type="match status" value="1"/>
</dbReference>
<dbReference type="RefSeq" id="WP_041508812.1">
    <property type="nucleotide sequence ID" value="NZ_WRPA01000011.1"/>
</dbReference>
<protein>
    <submittedName>
        <fullName evidence="12">Type II secretion system protein GspC</fullName>
    </submittedName>
</protein>
<dbReference type="GO" id="GO:0015627">
    <property type="term" value="C:type II protein secretion system complex"/>
    <property type="evidence" value="ECO:0007669"/>
    <property type="project" value="InterPro"/>
</dbReference>
<keyword evidence="8 10" id="KW-1133">Transmembrane helix</keyword>
<dbReference type="InterPro" id="IPR024961">
    <property type="entry name" value="T2SS_GspC_N"/>
</dbReference>
<comment type="caution">
    <text evidence="12">The sequence shown here is derived from an EMBL/GenBank/DDBJ whole genome shotgun (WGS) entry which is preliminary data.</text>
</comment>
<evidence type="ECO:0000256" key="3">
    <source>
        <dbReference type="ARBA" id="ARBA00022448"/>
    </source>
</evidence>
<dbReference type="SUPFAM" id="SSF50156">
    <property type="entry name" value="PDZ domain-like"/>
    <property type="match status" value="1"/>
</dbReference>
<evidence type="ECO:0000256" key="2">
    <source>
        <dbReference type="ARBA" id="ARBA00007986"/>
    </source>
</evidence>
<feature type="transmembrane region" description="Helical" evidence="10">
    <location>
        <begin position="22"/>
        <end position="43"/>
    </location>
</feature>
<evidence type="ECO:0000256" key="1">
    <source>
        <dbReference type="ARBA" id="ARBA00004533"/>
    </source>
</evidence>
<feature type="domain" description="Type II secretion system protein GspC N-terminal" evidence="11">
    <location>
        <begin position="25"/>
        <end position="166"/>
    </location>
</feature>
<dbReference type="GO" id="GO:0015628">
    <property type="term" value="P:protein secretion by the type II secretion system"/>
    <property type="evidence" value="ECO:0007669"/>
    <property type="project" value="InterPro"/>
</dbReference>
<dbReference type="GO" id="GO:0005886">
    <property type="term" value="C:plasma membrane"/>
    <property type="evidence" value="ECO:0007669"/>
    <property type="project" value="UniProtKB-SubCell"/>
</dbReference>